<protein>
    <recommendedName>
        <fullName evidence="2">HTH cro/C1-type domain-containing protein</fullName>
    </recommendedName>
</protein>
<organism evidence="3 4">
    <name type="scientific">Leifsonella bigeumensis</name>
    <dbReference type="NCBI Taxonomy" id="433643"/>
    <lineage>
        <taxon>Bacteria</taxon>
        <taxon>Bacillati</taxon>
        <taxon>Actinomycetota</taxon>
        <taxon>Actinomycetes</taxon>
        <taxon>Micrococcales</taxon>
        <taxon>Microbacteriaceae</taxon>
        <taxon>Leifsonella</taxon>
    </lineage>
</organism>
<name>A0ABP7FWH8_9MICO</name>
<keyword evidence="4" id="KW-1185">Reference proteome</keyword>
<dbReference type="InterPro" id="IPR010982">
    <property type="entry name" value="Lambda_DNA-bd_dom_sf"/>
</dbReference>
<dbReference type="CDD" id="cd00093">
    <property type="entry name" value="HTH_XRE"/>
    <property type="match status" value="1"/>
</dbReference>
<gene>
    <name evidence="3" type="ORF">GCM10022239_22090</name>
</gene>
<dbReference type="Gene3D" id="1.10.260.40">
    <property type="entry name" value="lambda repressor-like DNA-binding domains"/>
    <property type="match status" value="1"/>
</dbReference>
<keyword evidence="1" id="KW-0238">DNA-binding</keyword>
<dbReference type="InterPro" id="IPR050807">
    <property type="entry name" value="TransReg_Diox_bact_type"/>
</dbReference>
<evidence type="ECO:0000313" key="3">
    <source>
        <dbReference type="EMBL" id="GAA3746095.1"/>
    </source>
</evidence>
<dbReference type="InterPro" id="IPR001387">
    <property type="entry name" value="Cro/C1-type_HTH"/>
</dbReference>
<dbReference type="PANTHER" id="PTHR46797:SF1">
    <property type="entry name" value="METHYLPHOSPHONATE SYNTHASE"/>
    <property type="match status" value="1"/>
</dbReference>
<dbReference type="PROSITE" id="PS50943">
    <property type="entry name" value="HTH_CROC1"/>
    <property type="match status" value="1"/>
</dbReference>
<dbReference type="SMART" id="SM00530">
    <property type="entry name" value="HTH_XRE"/>
    <property type="match status" value="1"/>
</dbReference>
<evidence type="ECO:0000259" key="2">
    <source>
        <dbReference type="PROSITE" id="PS50943"/>
    </source>
</evidence>
<sequence>MTENSAPPEWDDYVRELGLTLARHRRDLGLSQEELAYAAGITRSHYQQLEKGYSRPGRPANPSLRTLVALAQVLGLTVSELLPKEQPEPAEGRVRRRNPAA</sequence>
<evidence type="ECO:0000313" key="4">
    <source>
        <dbReference type="Proteomes" id="UP001501004"/>
    </source>
</evidence>
<accession>A0ABP7FWH8</accession>
<evidence type="ECO:0000256" key="1">
    <source>
        <dbReference type="ARBA" id="ARBA00023125"/>
    </source>
</evidence>
<reference evidence="4" key="1">
    <citation type="journal article" date="2019" name="Int. J. Syst. Evol. Microbiol.">
        <title>The Global Catalogue of Microorganisms (GCM) 10K type strain sequencing project: providing services to taxonomists for standard genome sequencing and annotation.</title>
        <authorList>
            <consortium name="The Broad Institute Genomics Platform"/>
            <consortium name="The Broad Institute Genome Sequencing Center for Infectious Disease"/>
            <person name="Wu L."/>
            <person name="Ma J."/>
        </authorList>
    </citation>
    <scope>NUCLEOTIDE SEQUENCE [LARGE SCALE GENOMIC DNA]</scope>
    <source>
        <strain evidence="4">JCM 16949</strain>
    </source>
</reference>
<dbReference type="Proteomes" id="UP001501004">
    <property type="component" value="Unassembled WGS sequence"/>
</dbReference>
<proteinExistence type="predicted"/>
<dbReference type="SUPFAM" id="SSF47413">
    <property type="entry name" value="lambda repressor-like DNA-binding domains"/>
    <property type="match status" value="1"/>
</dbReference>
<dbReference type="RefSeq" id="WP_344756616.1">
    <property type="nucleotide sequence ID" value="NZ_BAABAE010000003.1"/>
</dbReference>
<comment type="caution">
    <text evidence="3">The sequence shown here is derived from an EMBL/GenBank/DDBJ whole genome shotgun (WGS) entry which is preliminary data.</text>
</comment>
<dbReference type="EMBL" id="BAABAE010000003">
    <property type="protein sequence ID" value="GAA3746095.1"/>
    <property type="molecule type" value="Genomic_DNA"/>
</dbReference>
<dbReference type="PANTHER" id="PTHR46797">
    <property type="entry name" value="HTH-TYPE TRANSCRIPTIONAL REGULATOR"/>
    <property type="match status" value="1"/>
</dbReference>
<feature type="domain" description="HTH cro/C1-type" evidence="2">
    <location>
        <begin position="21"/>
        <end position="81"/>
    </location>
</feature>
<dbReference type="Pfam" id="PF01381">
    <property type="entry name" value="HTH_3"/>
    <property type="match status" value="1"/>
</dbReference>